<evidence type="ECO:0000313" key="1">
    <source>
        <dbReference type="EMBL" id="KAJ1364247.1"/>
    </source>
</evidence>
<accession>A0AAD5MTB5</accession>
<dbReference type="EMBL" id="JAHQIW010004903">
    <property type="protein sequence ID" value="KAJ1364247.1"/>
    <property type="molecule type" value="Genomic_DNA"/>
</dbReference>
<dbReference type="Proteomes" id="UP001196413">
    <property type="component" value="Unassembled WGS sequence"/>
</dbReference>
<name>A0AAD5MTB5_PARTN</name>
<sequence length="90" mass="10522">MTELSTKISLTHAICSMEKIFPHAYMFYPRSFLLPAHYDDLKVYWKDALLRRKEQGVDEKPYFIVKPNEGTNRFPVQTLTINSTITIRGV</sequence>
<evidence type="ECO:0000313" key="2">
    <source>
        <dbReference type="Proteomes" id="UP001196413"/>
    </source>
</evidence>
<organism evidence="1 2">
    <name type="scientific">Parelaphostrongylus tenuis</name>
    <name type="common">Meningeal worm</name>
    <dbReference type="NCBI Taxonomy" id="148309"/>
    <lineage>
        <taxon>Eukaryota</taxon>
        <taxon>Metazoa</taxon>
        <taxon>Ecdysozoa</taxon>
        <taxon>Nematoda</taxon>
        <taxon>Chromadorea</taxon>
        <taxon>Rhabditida</taxon>
        <taxon>Rhabditina</taxon>
        <taxon>Rhabditomorpha</taxon>
        <taxon>Strongyloidea</taxon>
        <taxon>Metastrongylidae</taxon>
        <taxon>Parelaphostrongylus</taxon>
    </lineage>
</organism>
<keyword evidence="1" id="KW-0436">Ligase</keyword>
<proteinExistence type="predicted"/>
<keyword evidence="2" id="KW-1185">Reference proteome</keyword>
<comment type="caution">
    <text evidence="1">The sequence shown here is derived from an EMBL/GenBank/DDBJ whole genome shotgun (WGS) entry which is preliminary data.</text>
</comment>
<reference evidence="1" key="1">
    <citation type="submission" date="2021-06" db="EMBL/GenBank/DDBJ databases">
        <title>Parelaphostrongylus tenuis whole genome reference sequence.</title>
        <authorList>
            <person name="Garwood T.J."/>
            <person name="Larsen P.A."/>
            <person name="Fountain-Jones N.M."/>
            <person name="Garbe J.R."/>
            <person name="Macchietto M.G."/>
            <person name="Kania S.A."/>
            <person name="Gerhold R.W."/>
            <person name="Richards J.E."/>
            <person name="Wolf T.M."/>
        </authorList>
    </citation>
    <scope>NUCLEOTIDE SEQUENCE</scope>
    <source>
        <strain evidence="1">MNPRO001-30</strain>
        <tissue evidence="1">Meninges</tissue>
    </source>
</reference>
<gene>
    <name evidence="1" type="primary">TTLL-11_2</name>
    <name evidence="1" type="ORF">KIN20_024298</name>
</gene>
<dbReference type="GO" id="GO:0016874">
    <property type="term" value="F:ligase activity"/>
    <property type="evidence" value="ECO:0007669"/>
    <property type="project" value="UniProtKB-KW"/>
</dbReference>
<dbReference type="AlphaFoldDB" id="A0AAD5MTB5"/>
<protein>
    <submittedName>
        <fullName evidence="1">Tubulin-tyrosine ligase</fullName>
    </submittedName>
</protein>